<dbReference type="EMBL" id="JAQGEF010000003">
    <property type="protein sequence ID" value="MDA3613927.1"/>
    <property type="molecule type" value="Genomic_DNA"/>
</dbReference>
<dbReference type="PROSITE" id="PS51257">
    <property type="entry name" value="PROKAR_LIPOPROTEIN"/>
    <property type="match status" value="1"/>
</dbReference>
<name>A0ABT4UGE3_9BACT</name>
<proteinExistence type="predicted"/>
<reference evidence="1 2" key="1">
    <citation type="submission" date="2022-12" db="EMBL/GenBank/DDBJ databases">
        <title>Chitinophagaceae gen. sp. nov., a new member of the family Chitinophagaceae, isolated from soil in a chemical factory.</title>
        <authorList>
            <person name="Ke Z."/>
        </authorList>
    </citation>
    <scope>NUCLEOTIDE SEQUENCE [LARGE SCALE GENOMIC DNA]</scope>
    <source>
        <strain evidence="1 2">LY-5</strain>
    </source>
</reference>
<accession>A0ABT4UGE3</accession>
<organism evidence="1 2">
    <name type="scientific">Polluticaenibacter yanchengensis</name>
    <dbReference type="NCBI Taxonomy" id="3014562"/>
    <lineage>
        <taxon>Bacteria</taxon>
        <taxon>Pseudomonadati</taxon>
        <taxon>Bacteroidota</taxon>
        <taxon>Chitinophagia</taxon>
        <taxon>Chitinophagales</taxon>
        <taxon>Chitinophagaceae</taxon>
        <taxon>Polluticaenibacter</taxon>
    </lineage>
</organism>
<sequence length="143" mass="15980">MIKKIFVPLLLVLSVISISGCKKVKDKIVESLLMKLITDNAWVVSNFNEAGTDITADFSAYSFEFYDNGRVFAIKNGVQEFMGTWSPNESSKTITSNFPTATEPVKKFNGVWYITNTGLNPNFVEAKLTTEEGKVLRLKLNSK</sequence>
<dbReference type="Proteomes" id="UP001210231">
    <property type="component" value="Unassembled WGS sequence"/>
</dbReference>
<gene>
    <name evidence="1" type="ORF">O3P16_03850</name>
</gene>
<keyword evidence="2" id="KW-1185">Reference proteome</keyword>
<evidence type="ECO:0000313" key="2">
    <source>
        <dbReference type="Proteomes" id="UP001210231"/>
    </source>
</evidence>
<dbReference type="RefSeq" id="WP_407030257.1">
    <property type="nucleotide sequence ID" value="NZ_JAQGEF010000003.1"/>
</dbReference>
<evidence type="ECO:0008006" key="3">
    <source>
        <dbReference type="Google" id="ProtNLM"/>
    </source>
</evidence>
<protein>
    <recommendedName>
        <fullName evidence="3">Lipocalin-like domain-containing protein</fullName>
    </recommendedName>
</protein>
<evidence type="ECO:0000313" key="1">
    <source>
        <dbReference type="EMBL" id="MDA3613927.1"/>
    </source>
</evidence>
<comment type="caution">
    <text evidence="1">The sequence shown here is derived from an EMBL/GenBank/DDBJ whole genome shotgun (WGS) entry which is preliminary data.</text>
</comment>